<feature type="compositionally biased region" description="Basic residues" evidence="5">
    <location>
        <begin position="704"/>
        <end position="714"/>
    </location>
</feature>
<dbReference type="Proteomes" id="UP001627154">
    <property type="component" value="Unassembled WGS sequence"/>
</dbReference>
<comment type="caution">
    <text evidence="6">The sequence shown here is derived from an EMBL/GenBank/DDBJ whole genome shotgun (WGS) entry which is preliminary data.</text>
</comment>
<organism evidence="6 7">
    <name type="scientific">Trichogramma kaykai</name>
    <dbReference type="NCBI Taxonomy" id="54128"/>
    <lineage>
        <taxon>Eukaryota</taxon>
        <taxon>Metazoa</taxon>
        <taxon>Ecdysozoa</taxon>
        <taxon>Arthropoda</taxon>
        <taxon>Hexapoda</taxon>
        <taxon>Insecta</taxon>
        <taxon>Pterygota</taxon>
        <taxon>Neoptera</taxon>
        <taxon>Endopterygota</taxon>
        <taxon>Hymenoptera</taxon>
        <taxon>Apocrita</taxon>
        <taxon>Proctotrupomorpha</taxon>
        <taxon>Chalcidoidea</taxon>
        <taxon>Trichogrammatidae</taxon>
        <taxon>Trichogramma</taxon>
    </lineage>
</organism>
<reference evidence="6 7" key="1">
    <citation type="journal article" date="2024" name="bioRxiv">
        <title>A reference genome for Trichogramma kaykai: A tiny desert-dwelling parasitoid wasp with competing sex-ratio distorters.</title>
        <authorList>
            <person name="Culotta J."/>
            <person name="Lindsey A.R."/>
        </authorList>
    </citation>
    <scope>NUCLEOTIDE SEQUENCE [LARGE SCALE GENOMIC DNA]</scope>
    <source>
        <strain evidence="6 7">KSX58</strain>
    </source>
</reference>
<feature type="compositionally biased region" description="Polar residues" evidence="5">
    <location>
        <begin position="209"/>
        <end position="219"/>
    </location>
</feature>
<dbReference type="InterPro" id="IPR017956">
    <property type="entry name" value="AT_hook_DNA-bd_motif"/>
</dbReference>
<feature type="compositionally biased region" description="Low complexity" evidence="5">
    <location>
        <begin position="327"/>
        <end position="340"/>
    </location>
</feature>
<evidence type="ECO:0000256" key="3">
    <source>
        <dbReference type="ARBA" id="ARBA00023242"/>
    </source>
</evidence>
<evidence type="ECO:0000256" key="2">
    <source>
        <dbReference type="ARBA" id="ARBA00023163"/>
    </source>
</evidence>
<feature type="repeat" description="WD" evidence="4">
    <location>
        <begin position="1047"/>
        <end position="1079"/>
    </location>
</feature>
<feature type="compositionally biased region" description="Polar residues" evidence="5">
    <location>
        <begin position="107"/>
        <end position="127"/>
    </location>
</feature>
<name>A0ABD2XBG7_9HYME</name>
<evidence type="ECO:0000256" key="1">
    <source>
        <dbReference type="ARBA" id="ARBA00004123"/>
    </source>
</evidence>
<dbReference type="GO" id="GO:0005634">
    <property type="term" value="C:nucleus"/>
    <property type="evidence" value="ECO:0007669"/>
    <property type="project" value="UniProtKB-SubCell"/>
</dbReference>
<feature type="compositionally biased region" description="Polar residues" evidence="5">
    <location>
        <begin position="341"/>
        <end position="351"/>
    </location>
</feature>
<evidence type="ECO:0008006" key="8">
    <source>
        <dbReference type="Google" id="ProtNLM"/>
    </source>
</evidence>
<dbReference type="EMBL" id="JBJJXI010000034">
    <property type="protein sequence ID" value="KAL3402408.1"/>
    <property type="molecule type" value="Genomic_DNA"/>
</dbReference>
<feature type="compositionally biased region" description="Basic and acidic residues" evidence="5">
    <location>
        <begin position="555"/>
        <end position="569"/>
    </location>
</feature>
<dbReference type="InterPro" id="IPR015943">
    <property type="entry name" value="WD40/YVTN_repeat-like_dom_sf"/>
</dbReference>
<protein>
    <recommendedName>
        <fullName evidence="8">C2H2-type domain-containing protein</fullName>
    </recommendedName>
</protein>
<dbReference type="PRINTS" id="PR00929">
    <property type="entry name" value="ATHOOK"/>
</dbReference>
<dbReference type="PROSITE" id="PS50294">
    <property type="entry name" value="WD_REPEATS_REGION"/>
    <property type="match status" value="1"/>
</dbReference>
<feature type="compositionally biased region" description="Basic residues" evidence="5">
    <location>
        <begin position="368"/>
        <end position="384"/>
    </location>
</feature>
<feature type="region of interest" description="Disordered" evidence="5">
    <location>
        <begin position="1"/>
        <end position="219"/>
    </location>
</feature>
<dbReference type="InterPro" id="IPR052416">
    <property type="entry name" value="GTF3C_component"/>
</dbReference>
<feature type="compositionally biased region" description="Basic and acidic residues" evidence="5">
    <location>
        <begin position="64"/>
        <end position="77"/>
    </location>
</feature>
<evidence type="ECO:0000313" key="7">
    <source>
        <dbReference type="Proteomes" id="UP001627154"/>
    </source>
</evidence>
<feature type="compositionally biased region" description="Basic and acidic residues" evidence="5">
    <location>
        <begin position="91"/>
        <end position="106"/>
    </location>
</feature>
<feature type="compositionally biased region" description="Polar residues" evidence="5">
    <location>
        <begin position="239"/>
        <end position="249"/>
    </location>
</feature>
<comment type="subcellular location">
    <subcellularLocation>
        <location evidence="1">Nucleus</location>
    </subcellularLocation>
</comment>
<dbReference type="SMART" id="SM00384">
    <property type="entry name" value="AT_hook"/>
    <property type="match status" value="5"/>
</dbReference>
<dbReference type="Gene3D" id="2.130.10.10">
    <property type="entry name" value="YVTN repeat-like/Quinoprotein amine dehydrogenase"/>
    <property type="match status" value="2"/>
</dbReference>
<dbReference type="InterPro" id="IPR001680">
    <property type="entry name" value="WD40_rpt"/>
</dbReference>
<feature type="compositionally biased region" description="Polar residues" evidence="5">
    <location>
        <begin position="154"/>
        <end position="173"/>
    </location>
</feature>
<evidence type="ECO:0000256" key="5">
    <source>
        <dbReference type="SAM" id="MobiDB-lite"/>
    </source>
</evidence>
<feature type="region of interest" description="Disordered" evidence="5">
    <location>
        <begin position="231"/>
        <end position="422"/>
    </location>
</feature>
<feature type="compositionally biased region" description="Basic and acidic residues" evidence="5">
    <location>
        <begin position="408"/>
        <end position="418"/>
    </location>
</feature>
<feature type="compositionally biased region" description="Basic residues" evidence="5">
    <location>
        <begin position="1"/>
        <end position="10"/>
    </location>
</feature>
<feature type="compositionally biased region" description="Basic and acidic residues" evidence="5">
    <location>
        <begin position="11"/>
        <end position="30"/>
    </location>
</feature>
<keyword evidence="3" id="KW-0539">Nucleus</keyword>
<feature type="region of interest" description="Disordered" evidence="5">
    <location>
        <begin position="544"/>
        <end position="569"/>
    </location>
</feature>
<keyword evidence="7" id="KW-1185">Reference proteome</keyword>
<dbReference type="SMART" id="SM00320">
    <property type="entry name" value="WD40"/>
    <property type="match status" value="3"/>
</dbReference>
<dbReference type="PANTHER" id="PTHR15052">
    <property type="entry name" value="RNA POLYMERASE III TRANSCRIPTION INITIATION FACTOR COMPLEX SUBUNIT"/>
    <property type="match status" value="1"/>
</dbReference>
<dbReference type="InterPro" id="IPR036322">
    <property type="entry name" value="WD40_repeat_dom_sf"/>
</dbReference>
<evidence type="ECO:0000313" key="6">
    <source>
        <dbReference type="EMBL" id="KAL3402408.1"/>
    </source>
</evidence>
<keyword evidence="2" id="KW-0804">Transcription</keyword>
<gene>
    <name evidence="6" type="ORF">TKK_004370</name>
</gene>
<feature type="compositionally biased region" description="Basic and acidic residues" evidence="5">
    <location>
        <begin position="131"/>
        <end position="141"/>
    </location>
</feature>
<feature type="region of interest" description="Disordered" evidence="5">
    <location>
        <begin position="682"/>
        <end position="714"/>
    </location>
</feature>
<proteinExistence type="predicted"/>
<dbReference type="SUPFAM" id="SSF50978">
    <property type="entry name" value="WD40 repeat-like"/>
    <property type="match status" value="1"/>
</dbReference>
<sequence length="1337" mass="151910">MVFPRKRGRPSKVDQSIEKSEEIPPNKDTETTSMNKKRGRPRKSMEITNFFKVDKNLSTNSDENASKLESEVSKMDIETSESAVEKLGGPLDEKNVEDMGSKKNTIDDSSNLPTDVDSSSNTINAQDNSEEASKNIKEVGIPKKRRGRPKKSDTSSTKTDVNPSSISVDKTTASSDIISDNSIQNSSSQDRSLRRSRRSATLPPEESKNLSSPDLANESLSCNNVDSEISKVGKGHQKSCITSAKSDASPTKKGVTFSFDDTEKSQCSKNTVEPETPKKRGRPKKTKNIENMDSFHFADVSMDDETNAKNEEQNASPTKSGRDSSLRNRSVNSNNESIENQTISADSTCDQVSEIESDDGNPEELVTRKRGIAGKRGRPRGKRTKRDEDFKPKRMQTSIQSFMKPIAKQKDEMPKPEEPSTWNVTCGKCKEEMLNTQWTRHNLQSHNNLGWQSDKEKPNFSEDQIKKIIKKAHKLRKGSLICDVACKEVMRSVDGYNSHILFCGKTKDEIKALMYVCEICNATMKPASRDYHVRWHKKEDEKKLNPVLTESESTDDQKPKRKAAEKADSKLKEVMSDCKDEKEKVSIRKMKNVIETPKPKKIASIAIKQWIETIAKGEKATCTSLGCNFSCGTIEEIKKHYNECSFRPQQYYNCKKCEFKSLSKEEILNHAVKNHLEENYDSNVSGAESGASESEEEASANTKVVKKPSKKPQINKRGIVDPKRFKFLDEDNFDYRSNNVLTPAFKWTLEFQKEQYSTILFQKNSMISFDVKLYELCNKNQIEECFNIFESINVKTKEKTKEQSEEWKKFKLFENECIKGDPTFFVGGPVSSLAWLPLPSTIDSSDLDQYLAITTFPSMDFELDIFGSYSGKNIIQIWNVGKLHNKKGHRSTPEFSYGILNEGGIILAMEFCPSGCYQNVNLGEKCGFSDDVKSRMGLLAVACSDGCVYIYALDFPENLPNRPNENRERIYKTDPVMTLVLSSQVYDARKQDFKVMRICWTKQKGHTTVVGGLSNGMVAFWNNIDDPNHPWLFERNNRIFCGATRMFRAHQHAITMLHFDATHDILATASLDRDYKVWKTKCGYHYISLNNSRKLNSKKSMITDGAWLNVWGSGILTYDHSLSLNHTYVYCFPFKRYNYKDYNLLPLNSSSYTVAASDFSNGVATGTVAGEILVIFPHAINNLRDMDRLVPKLRKISLVAGVEVHDLSARNETSEEGEKKSQNVDKNQTENDFQIYEDFRNHGLAFNNQMTALQNYYIKNQIIGKSSKKTMTREELKSWPVDQFPLLRVNKVSWNPNVESFLWLASGYQCGFVRLMSFDCVASSDWVKPLERFRQSF</sequence>
<dbReference type="PANTHER" id="PTHR15052:SF2">
    <property type="entry name" value="GENERAL TRANSCRIPTION FACTOR 3C POLYPEPTIDE 2"/>
    <property type="match status" value="1"/>
</dbReference>
<feature type="compositionally biased region" description="Acidic residues" evidence="5">
    <location>
        <begin position="353"/>
        <end position="362"/>
    </location>
</feature>
<evidence type="ECO:0000256" key="4">
    <source>
        <dbReference type="PROSITE-ProRule" id="PRU00221"/>
    </source>
</evidence>
<feature type="compositionally biased region" description="Low complexity" evidence="5">
    <location>
        <begin position="174"/>
        <end position="190"/>
    </location>
</feature>
<dbReference type="PROSITE" id="PS50082">
    <property type="entry name" value="WD_REPEATS_2"/>
    <property type="match status" value="1"/>
</dbReference>
<accession>A0ABD2XBG7</accession>
<keyword evidence="4" id="KW-0853">WD repeat</keyword>